<sequence>MQRVPLAATARASAGEPAALPALGPLPAASDNPALPKNEQQPSPQCLQRVQRDLAEFARHPPPGVFIEPEKEDITTIHAIIVGPDGTPYEGGFFHFVLKLPPDYPVEPPLVRFMTTDGGRVGFNPNLHADGKVCLSFPRPPWSAALSLECVLVSVQSLLNEDPSANQPVFGPFGQWIGRLRGYKDNLRYQTLRVAVCDAVQACLLGTAPYPTTLREAVLARFAENYAKYENAVGDTPVTSLLGSVLGASNVEYEKCQGLLERVRDLYGRILKTQVLQTGNRDSARTRLSALSP</sequence>
<gene>
    <name evidence="1" type="ORF">HPB49_016742</name>
</gene>
<accession>A0ACB8D666</accession>
<keyword evidence="2" id="KW-1185">Reference proteome</keyword>
<evidence type="ECO:0000313" key="1">
    <source>
        <dbReference type="EMBL" id="KAH7960072.1"/>
    </source>
</evidence>
<comment type="caution">
    <text evidence="1">The sequence shown here is derived from an EMBL/GenBank/DDBJ whole genome shotgun (WGS) entry which is preliminary data.</text>
</comment>
<proteinExistence type="predicted"/>
<dbReference type="Proteomes" id="UP000821865">
    <property type="component" value="Chromosome 3"/>
</dbReference>
<dbReference type="EMBL" id="CM023472">
    <property type="protein sequence ID" value="KAH7960072.1"/>
    <property type="molecule type" value="Genomic_DNA"/>
</dbReference>
<name>A0ACB8D666_DERSI</name>
<reference evidence="1" key="1">
    <citation type="submission" date="2020-05" db="EMBL/GenBank/DDBJ databases">
        <title>Large-scale comparative analyses of tick genomes elucidate their genetic diversity and vector capacities.</title>
        <authorList>
            <person name="Jia N."/>
            <person name="Wang J."/>
            <person name="Shi W."/>
            <person name="Du L."/>
            <person name="Sun Y."/>
            <person name="Zhan W."/>
            <person name="Jiang J."/>
            <person name="Wang Q."/>
            <person name="Zhang B."/>
            <person name="Ji P."/>
            <person name="Sakyi L.B."/>
            <person name="Cui X."/>
            <person name="Yuan T."/>
            <person name="Jiang B."/>
            <person name="Yang W."/>
            <person name="Lam T.T.-Y."/>
            <person name="Chang Q."/>
            <person name="Ding S."/>
            <person name="Wang X."/>
            <person name="Zhu J."/>
            <person name="Ruan X."/>
            <person name="Zhao L."/>
            <person name="Wei J."/>
            <person name="Que T."/>
            <person name="Du C."/>
            <person name="Cheng J."/>
            <person name="Dai P."/>
            <person name="Han X."/>
            <person name="Huang E."/>
            <person name="Gao Y."/>
            <person name="Liu J."/>
            <person name="Shao H."/>
            <person name="Ye R."/>
            <person name="Li L."/>
            <person name="Wei W."/>
            <person name="Wang X."/>
            <person name="Wang C."/>
            <person name="Yang T."/>
            <person name="Huo Q."/>
            <person name="Li W."/>
            <person name="Guo W."/>
            <person name="Chen H."/>
            <person name="Zhou L."/>
            <person name="Ni X."/>
            <person name="Tian J."/>
            <person name="Zhou Y."/>
            <person name="Sheng Y."/>
            <person name="Liu T."/>
            <person name="Pan Y."/>
            <person name="Xia L."/>
            <person name="Li J."/>
            <person name="Zhao F."/>
            <person name="Cao W."/>
        </authorList>
    </citation>
    <scope>NUCLEOTIDE SEQUENCE</scope>
    <source>
        <strain evidence="1">Dsil-2018</strain>
    </source>
</reference>
<organism evidence="1 2">
    <name type="scientific">Dermacentor silvarum</name>
    <name type="common">Tick</name>
    <dbReference type="NCBI Taxonomy" id="543639"/>
    <lineage>
        <taxon>Eukaryota</taxon>
        <taxon>Metazoa</taxon>
        <taxon>Ecdysozoa</taxon>
        <taxon>Arthropoda</taxon>
        <taxon>Chelicerata</taxon>
        <taxon>Arachnida</taxon>
        <taxon>Acari</taxon>
        <taxon>Parasitiformes</taxon>
        <taxon>Ixodida</taxon>
        <taxon>Ixodoidea</taxon>
        <taxon>Ixodidae</taxon>
        <taxon>Rhipicephalinae</taxon>
        <taxon>Dermacentor</taxon>
    </lineage>
</organism>
<protein>
    <submittedName>
        <fullName evidence="1">Uncharacterized protein</fullName>
    </submittedName>
</protein>
<evidence type="ECO:0000313" key="2">
    <source>
        <dbReference type="Proteomes" id="UP000821865"/>
    </source>
</evidence>